<evidence type="ECO:0000256" key="10">
    <source>
        <dbReference type="ARBA" id="ARBA00022679"/>
    </source>
</evidence>
<feature type="transmembrane region" description="Helical" evidence="20">
    <location>
        <begin position="128"/>
        <end position="146"/>
    </location>
</feature>
<dbReference type="InterPro" id="IPR000374">
    <property type="entry name" value="PC_trans"/>
</dbReference>
<evidence type="ECO:0000256" key="3">
    <source>
        <dbReference type="ARBA" id="ARBA00005119"/>
    </source>
</evidence>
<dbReference type="EC" id="2.7.7.41" evidence="6 18"/>
<dbReference type="PROSITE" id="PS01315">
    <property type="entry name" value="CDS"/>
    <property type="match status" value="1"/>
</dbReference>
<feature type="transmembrane region" description="Helical" evidence="20">
    <location>
        <begin position="153"/>
        <end position="173"/>
    </location>
</feature>
<feature type="transmembrane region" description="Helical" evidence="20">
    <location>
        <begin position="185"/>
        <end position="202"/>
    </location>
</feature>
<evidence type="ECO:0000256" key="5">
    <source>
        <dbReference type="ARBA" id="ARBA00010185"/>
    </source>
</evidence>
<dbReference type="GO" id="GO:0016779">
    <property type="term" value="F:nucleotidyltransferase activity"/>
    <property type="evidence" value="ECO:0007669"/>
    <property type="project" value="UniProtKB-KW"/>
</dbReference>
<keyword evidence="17" id="KW-1208">Phospholipid metabolism</keyword>
<gene>
    <name evidence="21" type="ORF">SMD27_09275</name>
</gene>
<keyword evidence="16" id="KW-0594">Phospholipid biosynthesis</keyword>
<evidence type="ECO:0000313" key="21">
    <source>
        <dbReference type="EMBL" id="MDY0883034.1"/>
    </source>
</evidence>
<evidence type="ECO:0000256" key="20">
    <source>
        <dbReference type="SAM" id="Phobius"/>
    </source>
</evidence>
<evidence type="ECO:0000256" key="8">
    <source>
        <dbReference type="ARBA" id="ARBA00022475"/>
    </source>
</evidence>
<comment type="similarity">
    <text evidence="5 18">Belongs to the CDS family.</text>
</comment>
<keyword evidence="11 18" id="KW-0812">Transmembrane</keyword>
<dbReference type="PANTHER" id="PTHR46382:SF1">
    <property type="entry name" value="PHOSPHATIDATE CYTIDYLYLTRANSFERASE"/>
    <property type="match status" value="1"/>
</dbReference>
<evidence type="ECO:0000256" key="7">
    <source>
        <dbReference type="ARBA" id="ARBA00019373"/>
    </source>
</evidence>
<organism evidence="21 22">
    <name type="scientific">Dongia soli</name>
    <dbReference type="NCBI Taxonomy" id="600628"/>
    <lineage>
        <taxon>Bacteria</taxon>
        <taxon>Pseudomonadati</taxon>
        <taxon>Pseudomonadota</taxon>
        <taxon>Alphaproteobacteria</taxon>
        <taxon>Rhodospirillales</taxon>
        <taxon>Dongiaceae</taxon>
        <taxon>Dongia</taxon>
    </lineage>
</organism>
<keyword evidence="8" id="KW-1003">Cell membrane</keyword>
<feature type="compositionally biased region" description="Basic and acidic residues" evidence="19">
    <location>
        <begin position="7"/>
        <end position="17"/>
    </location>
</feature>
<dbReference type="PANTHER" id="PTHR46382">
    <property type="entry name" value="PHOSPHATIDATE CYTIDYLYLTRANSFERASE"/>
    <property type="match status" value="1"/>
</dbReference>
<keyword evidence="9" id="KW-0444">Lipid biosynthesis</keyword>
<keyword evidence="12 18" id="KW-0548">Nucleotidyltransferase</keyword>
<comment type="subcellular location">
    <subcellularLocation>
        <location evidence="2">Cell membrane</location>
        <topology evidence="2">Multi-pass membrane protein</topology>
    </subcellularLocation>
</comment>
<feature type="transmembrane region" description="Helical" evidence="20">
    <location>
        <begin position="295"/>
        <end position="315"/>
    </location>
</feature>
<keyword evidence="10 18" id="KW-0808">Transferase</keyword>
<evidence type="ECO:0000256" key="17">
    <source>
        <dbReference type="ARBA" id="ARBA00023264"/>
    </source>
</evidence>
<feature type="transmembrane region" description="Helical" evidence="20">
    <location>
        <begin position="223"/>
        <end position="241"/>
    </location>
</feature>
<proteinExistence type="inferred from homology"/>
<evidence type="ECO:0000256" key="4">
    <source>
        <dbReference type="ARBA" id="ARBA00005189"/>
    </source>
</evidence>
<evidence type="ECO:0000256" key="18">
    <source>
        <dbReference type="RuleBase" id="RU003938"/>
    </source>
</evidence>
<protein>
    <recommendedName>
        <fullName evidence="7 18">Phosphatidate cytidylyltransferase</fullName>
        <ecNumber evidence="6 18">2.7.7.41</ecNumber>
    </recommendedName>
</protein>
<evidence type="ECO:0000313" key="22">
    <source>
        <dbReference type="Proteomes" id="UP001279642"/>
    </source>
</evidence>
<feature type="compositionally biased region" description="Polar residues" evidence="19">
    <location>
        <begin position="21"/>
        <end position="30"/>
    </location>
</feature>
<sequence length="318" mass="33296">MAPPAETPHERQRHERVGQGNEPNSGNVPNGTEPASVKPLTSFQQRVASSAVLLPVALLALWLGGLAWAILIAIFGGIMAWEWSAICAERRPVQVAYPVGRLSVVNLAMVAVVILSLAVAVFSPPLTLPLWLVPLAGALAILVLAWPQRGVGALWLLLGILYVVPAALAMIKIRSWSSDGFATEIWIVALVVVADTGAYFAGRSIGGPKLAPRISPSKTWAGLAGAILSAALVGAIAATLAGRPTIWPMVLASGLLAVVEQSGDLFESFFKRHFGVKDSGRIIPGHGGVLDRVDGLMAVVLAVAAVEYVIGGGILEWL</sequence>
<comment type="pathway">
    <text evidence="3 18">Phospholipid metabolism; CDP-diacylglycerol biosynthesis; CDP-diacylglycerol from sn-glycerol 3-phosphate: step 3/3.</text>
</comment>
<feature type="transmembrane region" description="Helical" evidence="20">
    <location>
        <begin position="102"/>
        <end position="122"/>
    </location>
</feature>
<name>A0ABU5E9W1_9PROT</name>
<evidence type="ECO:0000256" key="14">
    <source>
        <dbReference type="ARBA" id="ARBA00023098"/>
    </source>
</evidence>
<dbReference type="Proteomes" id="UP001279642">
    <property type="component" value="Unassembled WGS sequence"/>
</dbReference>
<keyword evidence="14" id="KW-0443">Lipid metabolism</keyword>
<evidence type="ECO:0000256" key="15">
    <source>
        <dbReference type="ARBA" id="ARBA00023136"/>
    </source>
</evidence>
<evidence type="ECO:0000256" key="6">
    <source>
        <dbReference type="ARBA" id="ARBA00012487"/>
    </source>
</evidence>
<reference evidence="21 22" key="1">
    <citation type="journal article" date="2016" name="Antonie Van Leeuwenhoek">
        <title>Dongia soli sp. nov., isolated from soil from Dokdo, Korea.</title>
        <authorList>
            <person name="Kim D.U."/>
            <person name="Lee H."/>
            <person name="Kim H."/>
            <person name="Kim S.G."/>
            <person name="Ka J.O."/>
        </authorList>
    </citation>
    <scope>NUCLEOTIDE SEQUENCE [LARGE SCALE GENOMIC DNA]</scope>
    <source>
        <strain evidence="21 22">D78</strain>
    </source>
</reference>
<comment type="pathway">
    <text evidence="4">Lipid metabolism.</text>
</comment>
<keyword evidence="22" id="KW-1185">Reference proteome</keyword>
<evidence type="ECO:0000256" key="11">
    <source>
        <dbReference type="ARBA" id="ARBA00022692"/>
    </source>
</evidence>
<feature type="region of interest" description="Disordered" evidence="19">
    <location>
        <begin position="1"/>
        <end position="35"/>
    </location>
</feature>
<evidence type="ECO:0000256" key="12">
    <source>
        <dbReference type="ARBA" id="ARBA00022695"/>
    </source>
</evidence>
<feature type="transmembrane region" description="Helical" evidence="20">
    <location>
        <begin position="52"/>
        <end position="81"/>
    </location>
</feature>
<dbReference type="EMBL" id="JAXCLW010000002">
    <property type="protein sequence ID" value="MDY0883034.1"/>
    <property type="molecule type" value="Genomic_DNA"/>
</dbReference>
<evidence type="ECO:0000256" key="1">
    <source>
        <dbReference type="ARBA" id="ARBA00001698"/>
    </source>
</evidence>
<comment type="catalytic activity">
    <reaction evidence="1 18">
        <text>a 1,2-diacyl-sn-glycero-3-phosphate + CTP + H(+) = a CDP-1,2-diacyl-sn-glycerol + diphosphate</text>
        <dbReference type="Rhea" id="RHEA:16229"/>
        <dbReference type="ChEBI" id="CHEBI:15378"/>
        <dbReference type="ChEBI" id="CHEBI:33019"/>
        <dbReference type="ChEBI" id="CHEBI:37563"/>
        <dbReference type="ChEBI" id="CHEBI:58332"/>
        <dbReference type="ChEBI" id="CHEBI:58608"/>
        <dbReference type="EC" id="2.7.7.41"/>
    </reaction>
</comment>
<evidence type="ECO:0000256" key="16">
    <source>
        <dbReference type="ARBA" id="ARBA00023209"/>
    </source>
</evidence>
<evidence type="ECO:0000256" key="13">
    <source>
        <dbReference type="ARBA" id="ARBA00022989"/>
    </source>
</evidence>
<evidence type="ECO:0000256" key="2">
    <source>
        <dbReference type="ARBA" id="ARBA00004651"/>
    </source>
</evidence>
<accession>A0ABU5E9W1</accession>
<dbReference type="Pfam" id="PF01148">
    <property type="entry name" value="CTP_transf_1"/>
    <property type="match status" value="1"/>
</dbReference>
<comment type="caution">
    <text evidence="21">The sequence shown here is derived from an EMBL/GenBank/DDBJ whole genome shotgun (WGS) entry which is preliminary data.</text>
</comment>
<keyword evidence="13 20" id="KW-1133">Transmembrane helix</keyword>
<evidence type="ECO:0000256" key="9">
    <source>
        <dbReference type="ARBA" id="ARBA00022516"/>
    </source>
</evidence>
<dbReference type="RefSeq" id="WP_320508087.1">
    <property type="nucleotide sequence ID" value="NZ_JAXCLW010000002.1"/>
</dbReference>
<evidence type="ECO:0000256" key="19">
    <source>
        <dbReference type="SAM" id="MobiDB-lite"/>
    </source>
</evidence>
<keyword evidence="15 20" id="KW-0472">Membrane</keyword>